<keyword evidence="6" id="KW-1185">Reference proteome</keyword>
<dbReference type="PANTHER" id="PTHR46481">
    <property type="entry name" value="ZINC FINGER BED DOMAIN-CONTAINING PROTEIN 4"/>
    <property type="match status" value="1"/>
</dbReference>
<dbReference type="AlphaFoldDB" id="A0A5E4FFX8"/>
<name>A0A5E4FFX8_PRUDU</name>
<dbReference type="InParanoid" id="A0A5E4FFX8"/>
<protein>
    <submittedName>
        <fullName evidence="4">PREDICTED: zinc finger BED domain-containing</fullName>
    </submittedName>
</protein>
<evidence type="ECO:0000256" key="1">
    <source>
        <dbReference type="ARBA" id="ARBA00023125"/>
    </source>
</evidence>
<evidence type="ECO:0000313" key="4">
    <source>
        <dbReference type="EMBL" id="VVA27044.1"/>
    </source>
</evidence>
<dbReference type="Proteomes" id="UP001054821">
    <property type="component" value="Chromosome 6"/>
</dbReference>
<reference evidence="4" key="1">
    <citation type="submission" date="2019-07" db="EMBL/GenBank/DDBJ databases">
        <authorList>
            <person name="Alioto T."/>
            <person name="Alioto T."/>
            <person name="Gomez Garrido J."/>
        </authorList>
    </citation>
    <scope>NUCLEOTIDE SEQUENCE</scope>
</reference>
<dbReference type="Pfam" id="PF14372">
    <property type="entry name" value="hAT-like_RNase-H"/>
    <property type="match status" value="1"/>
</dbReference>
<gene>
    <name evidence="4" type="ORF">ALMOND_2B016480</name>
    <name evidence="3" type="ORF">L3X38_034123</name>
</gene>
<dbReference type="SUPFAM" id="SSF53098">
    <property type="entry name" value="Ribonuclease H-like"/>
    <property type="match status" value="1"/>
</dbReference>
<dbReference type="InterPro" id="IPR025525">
    <property type="entry name" value="hAT-like_transposase_RNase-H"/>
</dbReference>
<dbReference type="PANTHER" id="PTHR46481:SF8">
    <property type="entry name" value="ZINC FINGER BED DOMAIN-CONTAINING PROTEIN RICESLEEPER 1-LIKE"/>
    <property type="match status" value="1"/>
</dbReference>
<sequence length="197" mass="22801">MAFTTYFSDDGCNLHKRILNFCQISNHKDEAIGRLIEKYLVNWGIEKVFSIIVDNASANDGAVKWNSTYLMLNAALKLQKGFDRVALEDSNFEAYFNEVDKDEMPKQKKKRFGGEASSRTRVRTPTAGDWHYARAFVTFLKRFYEATLKFSASKIVTINAPFHEMTKIVNELNGMMQSRDPFMKRVATSMKKKYDKY</sequence>
<dbReference type="InterPro" id="IPR012337">
    <property type="entry name" value="RNaseH-like_sf"/>
</dbReference>
<evidence type="ECO:0000313" key="5">
    <source>
        <dbReference type="Proteomes" id="UP000327085"/>
    </source>
</evidence>
<proteinExistence type="predicted"/>
<dbReference type="EMBL" id="JAJFAZ020000006">
    <property type="protein sequence ID" value="KAI5325049.1"/>
    <property type="molecule type" value="Genomic_DNA"/>
</dbReference>
<evidence type="ECO:0000313" key="3">
    <source>
        <dbReference type="EMBL" id="KAI5325049.1"/>
    </source>
</evidence>
<dbReference type="OMA" id="WHYARAF"/>
<dbReference type="EMBL" id="CABIKO010000115">
    <property type="protein sequence ID" value="VVA27044.1"/>
    <property type="molecule type" value="Genomic_DNA"/>
</dbReference>
<reference evidence="5" key="2">
    <citation type="journal article" date="2020" name="Plant J.">
        <title>Transposons played a major role in the diversification between the closely related almond and peach genomes: results from the almond genome sequence.</title>
        <authorList>
            <person name="Alioto T."/>
            <person name="Alexiou K.G."/>
            <person name="Bardil A."/>
            <person name="Barteri F."/>
            <person name="Castanera R."/>
            <person name="Cruz F."/>
            <person name="Dhingra A."/>
            <person name="Duval H."/>
            <person name="Fernandez I Marti A."/>
            <person name="Frias L."/>
            <person name="Galan B."/>
            <person name="Garcia J.L."/>
            <person name="Howad W."/>
            <person name="Gomez-Garrido J."/>
            <person name="Gut M."/>
            <person name="Julca I."/>
            <person name="Morata J."/>
            <person name="Puigdomenech P."/>
            <person name="Ribeca P."/>
            <person name="Rubio Cabetas M.J."/>
            <person name="Vlasova A."/>
            <person name="Wirthensohn M."/>
            <person name="Garcia-Mas J."/>
            <person name="Gabaldon T."/>
            <person name="Casacuberta J.M."/>
            <person name="Arus P."/>
        </authorList>
    </citation>
    <scope>NUCLEOTIDE SEQUENCE [LARGE SCALE GENOMIC DNA]</scope>
    <source>
        <strain evidence="5">cv. Texas</strain>
    </source>
</reference>
<dbReference type="InterPro" id="IPR052035">
    <property type="entry name" value="ZnF_BED_domain_contain"/>
</dbReference>
<organism evidence="4 5">
    <name type="scientific">Prunus dulcis</name>
    <name type="common">Almond</name>
    <name type="synonym">Amygdalus dulcis</name>
    <dbReference type="NCBI Taxonomy" id="3755"/>
    <lineage>
        <taxon>Eukaryota</taxon>
        <taxon>Viridiplantae</taxon>
        <taxon>Streptophyta</taxon>
        <taxon>Embryophyta</taxon>
        <taxon>Tracheophyta</taxon>
        <taxon>Spermatophyta</taxon>
        <taxon>Magnoliopsida</taxon>
        <taxon>eudicotyledons</taxon>
        <taxon>Gunneridae</taxon>
        <taxon>Pentapetalae</taxon>
        <taxon>rosids</taxon>
        <taxon>fabids</taxon>
        <taxon>Rosales</taxon>
        <taxon>Rosaceae</taxon>
        <taxon>Amygdaloideae</taxon>
        <taxon>Amygdaleae</taxon>
        <taxon>Prunus</taxon>
    </lineage>
</organism>
<evidence type="ECO:0000259" key="2">
    <source>
        <dbReference type="Pfam" id="PF14372"/>
    </source>
</evidence>
<dbReference type="GO" id="GO:0003677">
    <property type="term" value="F:DNA binding"/>
    <property type="evidence" value="ECO:0007669"/>
    <property type="project" value="UniProtKB-KW"/>
</dbReference>
<dbReference type="Gramene" id="VVA27044">
    <property type="protein sequence ID" value="VVA27044"/>
    <property type="gene ID" value="Prudul26B016480"/>
</dbReference>
<reference evidence="3 6" key="3">
    <citation type="journal article" date="2022" name="G3 (Bethesda)">
        <title>Whole-genome sequence and methylome profiling of the almond [Prunus dulcis (Mill.) D.A. Webb] cultivar 'Nonpareil'.</title>
        <authorList>
            <person name="D'Amico-Willman K.M."/>
            <person name="Ouma W.Z."/>
            <person name="Meulia T."/>
            <person name="Sideli G.M."/>
            <person name="Gradziel T.M."/>
            <person name="Fresnedo-Ramirez J."/>
        </authorList>
    </citation>
    <scope>NUCLEOTIDE SEQUENCE [LARGE SCALE GENOMIC DNA]</scope>
    <source>
        <strain evidence="3">Clone GOH B32 T37-40</strain>
    </source>
</reference>
<dbReference type="Proteomes" id="UP000327085">
    <property type="component" value="Chromosome 6"/>
</dbReference>
<accession>A0A5E4FFX8</accession>
<evidence type="ECO:0000313" key="6">
    <source>
        <dbReference type="Proteomes" id="UP001054821"/>
    </source>
</evidence>
<keyword evidence="1" id="KW-0238">DNA-binding</keyword>
<feature type="domain" description="hAT-like transposase RNase-H fold" evidence="2">
    <location>
        <begin position="151"/>
        <end position="197"/>
    </location>
</feature>